<organism evidence="1 2">
    <name type="scientific">Strigamia maritima</name>
    <name type="common">European centipede</name>
    <name type="synonym">Geophilus maritimus</name>
    <dbReference type="NCBI Taxonomy" id="126957"/>
    <lineage>
        <taxon>Eukaryota</taxon>
        <taxon>Metazoa</taxon>
        <taxon>Ecdysozoa</taxon>
        <taxon>Arthropoda</taxon>
        <taxon>Myriapoda</taxon>
        <taxon>Chilopoda</taxon>
        <taxon>Pleurostigmophora</taxon>
        <taxon>Geophilomorpha</taxon>
        <taxon>Linotaeniidae</taxon>
        <taxon>Strigamia</taxon>
    </lineage>
</organism>
<reference evidence="2" key="1">
    <citation type="submission" date="2011-05" db="EMBL/GenBank/DDBJ databases">
        <authorList>
            <person name="Richards S.R."/>
            <person name="Qu J."/>
            <person name="Jiang H."/>
            <person name="Jhangiani S.N."/>
            <person name="Agravi P."/>
            <person name="Goodspeed R."/>
            <person name="Gross S."/>
            <person name="Mandapat C."/>
            <person name="Jackson L."/>
            <person name="Mathew T."/>
            <person name="Pu L."/>
            <person name="Thornton R."/>
            <person name="Saada N."/>
            <person name="Wilczek-Boney K.B."/>
            <person name="Lee S."/>
            <person name="Kovar C."/>
            <person name="Wu Y."/>
            <person name="Scherer S.E."/>
            <person name="Worley K.C."/>
            <person name="Muzny D.M."/>
            <person name="Gibbs R."/>
        </authorList>
    </citation>
    <scope>NUCLEOTIDE SEQUENCE</scope>
    <source>
        <strain evidence="2">Brora</strain>
    </source>
</reference>
<dbReference type="Proteomes" id="UP000014500">
    <property type="component" value="Unassembled WGS sequence"/>
</dbReference>
<evidence type="ECO:0008006" key="3">
    <source>
        <dbReference type="Google" id="ProtNLM"/>
    </source>
</evidence>
<sequence length="131" mass="14936">MHSLMEYIKDLIFILTSQKARNLLKTEVLKHQHLSEESTSSSCNSSTVKANEYNGYPTSVAKIEAINEMEQYLLDCGKTVCSLEKYRIMKQIFFRYNTALTSSAPVERLFSGGKLILSATRNRLTDSHYSK</sequence>
<dbReference type="AlphaFoldDB" id="T1J3L3"/>
<dbReference type="EMBL" id="JH431827">
    <property type="status" value="NOT_ANNOTATED_CDS"/>
    <property type="molecule type" value="Genomic_DNA"/>
</dbReference>
<keyword evidence="2" id="KW-1185">Reference proteome</keyword>
<dbReference type="PhylomeDB" id="T1J3L3"/>
<reference evidence="1" key="2">
    <citation type="submission" date="2015-02" db="UniProtKB">
        <authorList>
            <consortium name="EnsemblMetazoa"/>
        </authorList>
    </citation>
    <scope>IDENTIFICATION</scope>
</reference>
<evidence type="ECO:0000313" key="1">
    <source>
        <dbReference type="EnsemblMetazoa" id="SMAR008180-PA"/>
    </source>
</evidence>
<name>T1J3L3_STRMM</name>
<evidence type="ECO:0000313" key="2">
    <source>
        <dbReference type="Proteomes" id="UP000014500"/>
    </source>
</evidence>
<accession>T1J3L3</accession>
<dbReference type="HOGENOM" id="CLU_1932872_0_0_1"/>
<protein>
    <recommendedName>
        <fullName evidence="3">HAT C-terminal dimerisation domain-containing protein</fullName>
    </recommendedName>
</protein>
<proteinExistence type="predicted"/>
<dbReference type="EnsemblMetazoa" id="SMAR008180-RA">
    <property type="protein sequence ID" value="SMAR008180-PA"/>
    <property type="gene ID" value="SMAR008180"/>
</dbReference>